<comment type="caution">
    <text evidence="3">The sequence shown here is derived from an EMBL/GenBank/DDBJ whole genome shotgun (WGS) entry which is preliminary data.</text>
</comment>
<name>A0ABM8YAM3_9BACI</name>
<sequence length="371" mass="43175">MEHVLKQAMEKEIDQSISYSTYMSLALYDVNNGYYMKEREKIGRQGDFFTSSNVSSVYAKTFAHFFIQLVKTGVVSPHICEIGGGTGRFAYDMLQEWQTISPDTFGNMQYSIIEVSPFHRELQKQQLISFSNVSQYASYEELGASFTGIVFSNELFDAFPVEVIEKRERMLYEVRVKYNSEGRLVEVLRPLDSEIVIKYLQRHQISLYEGQRFEVPLQMNDYVKQLTSWLQEGLLITIDYGYTNEEWAHPAHREGSMRSYYRHQMIPDPLQFPGEMDITTHIHWDTLKTVGEETGLQTVWHTKQREFLLAAGILEQLVNHEDRNPFSDKQKKNRAIRSMILQGGMGDAFDVVIQQKGIPCLNLEHYLHIFL</sequence>
<dbReference type="PANTHER" id="PTHR12049:SF7">
    <property type="entry name" value="PROTEIN ARGININE METHYLTRANSFERASE NDUFAF7, MITOCHONDRIAL"/>
    <property type="match status" value="1"/>
</dbReference>
<dbReference type="PANTHER" id="PTHR12049">
    <property type="entry name" value="PROTEIN ARGININE METHYLTRANSFERASE NDUFAF7, MITOCHONDRIAL"/>
    <property type="match status" value="1"/>
</dbReference>
<gene>
    <name evidence="3" type="ORF">BACCIP111899_01958</name>
</gene>
<dbReference type="RefSeq" id="WP_230574900.1">
    <property type="nucleotide sequence ID" value="NZ_CAKJTI010000007.1"/>
</dbReference>
<dbReference type="InterPro" id="IPR029063">
    <property type="entry name" value="SAM-dependent_MTases_sf"/>
</dbReference>
<protein>
    <recommendedName>
        <fullName evidence="5">SAM-dependent methyltransferase</fullName>
    </recommendedName>
</protein>
<evidence type="ECO:0000313" key="4">
    <source>
        <dbReference type="Proteomes" id="UP000789423"/>
    </source>
</evidence>
<evidence type="ECO:0000256" key="2">
    <source>
        <dbReference type="ARBA" id="ARBA00022679"/>
    </source>
</evidence>
<dbReference type="Proteomes" id="UP000789423">
    <property type="component" value="Unassembled WGS sequence"/>
</dbReference>
<keyword evidence="2" id="KW-0808">Transferase</keyword>
<organism evidence="3 4">
    <name type="scientific">Bacillus rhizoplanae</name>
    <dbReference type="NCBI Taxonomy" id="2880966"/>
    <lineage>
        <taxon>Bacteria</taxon>
        <taxon>Bacillati</taxon>
        <taxon>Bacillota</taxon>
        <taxon>Bacilli</taxon>
        <taxon>Bacillales</taxon>
        <taxon>Bacillaceae</taxon>
        <taxon>Bacillus</taxon>
    </lineage>
</organism>
<dbReference type="SUPFAM" id="SSF53335">
    <property type="entry name" value="S-adenosyl-L-methionine-dependent methyltransferases"/>
    <property type="match status" value="1"/>
</dbReference>
<evidence type="ECO:0008006" key="5">
    <source>
        <dbReference type="Google" id="ProtNLM"/>
    </source>
</evidence>
<accession>A0ABM8YAM3</accession>
<reference evidence="3 4" key="1">
    <citation type="submission" date="2021-10" db="EMBL/GenBank/DDBJ databases">
        <authorList>
            <person name="Criscuolo A."/>
        </authorList>
    </citation>
    <scope>NUCLEOTIDE SEQUENCE [LARGE SCALE GENOMIC DNA]</scope>
    <source>
        <strain evidence="4">CIP 111899</strain>
    </source>
</reference>
<keyword evidence="1" id="KW-0489">Methyltransferase</keyword>
<dbReference type="InterPro" id="IPR038375">
    <property type="entry name" value="NDUFAF7_sf"/>
</dbReference>
<proteinExistence type="predicted"/>
<evidence type="ECO:0000256" key="1">
    <source>
        <dbReference type="ARBA" id="ARBA00022603"/>
    </source>
</evidence>
<dbReference type="Gene3D" id="3.40.50.12710">
    <property type="match status" value="1"/>
</dbReference>
<evidence type="ECO:0000313" key="3">
    <source>
        <dbReference type="EMBL" id="CAG9612780.1"/>
    </source>
</evidence>
<dbReference type="EMBL" id="CAKJTI010000007">
    <property type="protein sequence ID" value="CAG9612780.1"/>
    <property type="molecule type" value="Genomic_DNA"/>
</dbReference>
<keyword evidence="4" id="KW-1185">Reference proteome</keyword>
<dbReference type="Pfam" id="PF02636">
    <property type="entry name" value="Methyltransf_28"/>
    <property type="match status" value="1"/>
</dbReference>
<dbReference type="InterPro" id="IPR003788">
    <property type="entry name" value="NDUFAF7"/>
</dbReference>